<name>A0ABX7S487_9BACT</name>
<reference evidence="4 5" key="1">
    <citation type="submission" date="2021-03" db="EMBL/GenBank/DDBJ databases">
        <title>Thermosipho ferrireducens sp.nov., an anaerobic thermophilic iron-reducing bacterium isolated from a deep-sea hydrothermal sulfide deposits.</title>
        <authorList>
            <person name="Zeng X."/>
            <person name="Chen Y."/>
            <person name="Shao Z."/>
        </authorList>
    </citation>
    <scope>NUCLEOTIDE SEQUENCE [LARGE SCALE GENOMIC DNA]</scope>
    <source>
        <strain evidence="4 5">JL129W03</strain>
    </source>
</reference>
<evidence type="ECO:0000313" key="4">
    <source>
        <dbReference type="EMBL" id="QTA37237.1"/>
    </source>
</evidence>
<evidence type="ECO:0000313" key="5">
    <source>
        <dbReference type="Proteomes" id="UP000671862"/>
    </source>
</evidence>
<dbReference type="PANTHER" id="PTHR33449:SF1">
    <property type="entry name" value="NUCLEOID-ASSOCIATED PROTEIN YBAB"/>
    <property type="match status" value="1"/>
</dbReference>
<dbReference type="SUPFAM" id="SSF82607">
    <property type="entry name" value="YbaB-like"/>
    <property type="match status" value="1"/>
</dbReference>
<dbReference type="NCBIfam" id="TIGR00103">
    <property type="entry name" value="DNA_YbaB_EbfC"/>
    <property type="match status" value="1"/>
</dbReference>
<sequence>MKKLKSFGGKNLGGRTKQLNQLQKIQEEVQERMKKVEESFSQIELEVTVGGGAVKIIATADRKIKELNIDDDLYEDKDMMKDLLIAAVNELMEKIEQKREEELAKVTQELLPFGM</sequence>
<keyword evidence="3" id="KW-0175">Coiled coil</keyword>
<dbReference type="RefSeq" id="WP_207565962.1">
    <property type="nucleotide sequence ID" value="NZ_CP071446.1"/>
</dbReference>
<protein>
    <recommendedName>
        <fullName evidence="2">Nucleoid-associated protein JYK00_05695</fullName>
    </recommendedName>
</protein>
<comment type="function">
    <text evidence="2">Binds to DNA and alters its conformation. May be involved in regulation of gene expression, nucleoid organization and DNA protection.</text>
</comment>
<dbReference type="InterPro" id="IPR036894">
    <property type="entry name" value="YbaB-like_sf"/>
</dbReference>
<dbReference type="PANTHER" id="PTHR33449">
    <property type="entry name" value="NUCLEOID-ASSOCIATED PROTEIN YBAB"/>
    <property type="match status" value="1"/>
</dbReference>
<comment type="similarity">
    <text evidence="2">Belongs to the YbaB/EbfC family.</text>
</comment>
<dbReference type="HAMAP" id="MF_00274">
    <property type="entry name" value="DNA_YbaB_EbfC"/>
    <property type="match status" value="1"/>
</dbReference>
<evidence type="ECO:0000256" key="1">
    <source>
        <dbReference type="ARBA" id="ARBA00023125"/>
    </source>
</evidence>
<gene>
    <name evidence="4" type="ORF">JYK00_05695</name>
</gene>
<dbReference type="InterPro" id="IPR004401">
    <property type="entry name" value="YbaB/EbfC"/>
</dbReference>
<dbReference type="Pfam" id="PF02575">
    <property type="entry name" value="YbaB_DNA_bd"/>
    <property type="match status" value="1"/>
</dbReference>
<evidence type="ECO:0000256" key="3">
    <source>
        <dbReference type="SAM" id="Coils"/>
    </source>
</evidence>
<evidence type="ECO:0000256" key="2">
    <source>
        <dbReference type="HAMAP-Rule" id="MF_00274"/>
    </source>
</evidence>
<dbReference type="Gene3D" id="3.30.1310.10">
    <property type="entry name" value="Nucleoid-associated protein YbaB-like domain"/>
    <property type="match status" value="1"/>
</dbReference>
<comment type="subcellular location">
    <subcellularLocation>
        <location evidence="2">Cytoplasm</location>
        <location evidence="2">Nucleoid</location>
    </subcellularLocation>
</comment>
<feature type="coiled-coil region" evidence="3">
    <location>
        <begin position="19"/>
        <end position="46"/>
    </location>
</feature>
<comment type="subunit">
    <text evidence="2">Homodimer.</text>
</comment>
<dbReference type="EMBL" id="CP071446">
    <property type="protein sequence ID" value="QTA37237.1"/>
    <property type="molecule type" value="Genomic_DNA"/>
</dbReference>
<organism evidence="4 5">
    <name type="scientific">Thermosipho ferrireducens</name>
    <dbReference type="NCBI Taxonomy" id="2571116"/>
    <lineage>
        <taxon>Bacteria</taxon>
        <taxon>Thermotogati</taxon>
        <taxon>Thermotogota</taxon>
        <taxon>Thermotogae</taxon>
        <taxon>Thermotogales</taxon>
        <taxon>Fervidobacteriaceae</taxon>
        <taxon>Thermosipho</taxon>
    </lineage>
</organism>
<dbReference type="PIRSF" id="PIRSF004555">
    <property type="entry name" value="UCP004555"/>
    <property type="match status" value="1"/>
</dbReference>
<proteinExistence type="inferred from homology"/>
<keyword evidence="5" id="KW-1185">Reference proteome</keyword>
<accession>A0ABX7S487</accession>
<keyword evidence="1 2" id="KW-0238">DNA-binding</keyword>
<dbReference type="Proteomes" id="UP000671862">
    <property type="component" value="Chromosome"/>
</dbReference>
<keyword evidence="2" id="KW-0963">Cytoplasm</keyword>